<organism evidence="15 16">
    <name type="scientific">Otariodibacter oris</name>
    <dbReference type="NCBI Taxonomy" id="1032623"/>
    <lineage>
        <taxon>Bacteria</taxon>
        <taxon>Pseudomonadati</taxon>
        <taxon>Pseudomonadota</taxon>
        <taxon>Gammaproteobacteria</taxon>
        <taxon>Pasteurellales</taxon>
        <taxon>Pasteurellaceae</taxon>
        <taxon>Otariodibacter</taxon>
    </lineage>
</organism>
<evidence type="ECO:0000259" key="14">
    <source>
        <dbReference type="SMART" id="SM00852"/>
    </source>
</evidence>
<dbReference type="InterPro" id="IPR005111">
    <property type="entry name" value="MoeA_C_domain_IV"/>
</dbReference>
<comment type="pathway">
    <text evidence="3 13">Cofactor biosynthesis; molybdopterin biosynthesis.</text>
</comment>
<comment type="cofactor">
    <cofactor evidence="1 13">
        <name>Mg(2+)</name>
        <dbReference type="ChEBI" id="CHEBI:18420"/>
    </cofactor>
</comment>
<accession>A0A420XHY0</accession>
<dbReference type="Pfam" id="PF03454">
    <property type="entry name" value="MoeA_C"/>
    <property type="match status" value="1"/>
</dbReference>
<evidence type="ECO:0000256" key="10">
    <source>
        <dbReference type="ARBA" id="ARBA00022842"/>
    </source>
</evidence>
<evidence type="ECO:0000256" key="12">
    <source>
        <dbReference type="ARBA" id="ARBA00047317"/>
    </source>
</evidence>
<keyword evidence="10 13" id="KW-0460">Magnesium</keyword>
<dbReference type="Gene3D" id="3.90.105.10">
    <property type="entry name" value="Molybdopterin biosynthesis moea protein, domain 2"/>
    <property type="match status" value="1"/>
</dbReference>
<dbReference type="GO" id="GO:0006777">
    <property type="term" value="P:Mo-molybdopterin cofactor biosynthetic process"/>
    <property type="evidence" value="ECO:0007669"/>
    <property type="project" value="UniProtKB-UniRule"/>
</dbReference>
<dbReference type="CDD" id="cd00887">
    <property type="entry name" value="MoeA"/>
    <property type="match status" value="1"/>
</dbReference>
<dbReference type="GO" id="GO:0005829">
    <property type="term" value="C:cytosol"/>
    <property type="evidence" value="ECO:0007669"/>
    <property type="project" value="TreeGrafter"/>
</dbReference>
<reference evidence="15 16" key="1">
    <citation type="submission" date="2018-10" db="EMBL/GenBank/DDBJ databases">
        <title>Genomic Encyclopedia of Type Strains, Phase IV (KMG-IV): sequencing the most valuable type-strain genomes for metagenomic binning, comparative biology and taxonomic classification.</title>
        <authorList>
            <person name="Goeker M."/>
        </authorList>
    </citation>
    <scope>NUCLEOTIDE SEQUENCE [LARGE SCALE GENOMIC DNA]</scope>
    <source>
        <strain evidence="15 16">DSM 23800</strain>
    </source>
</reference>
<feature type="domain" description="MoaB/Mog" evidence="14">
    <location>
        <begin position="178"/>
        <end position="315"/>
    </location>
</feature>
<dbReference type="RefSeq" id="WP_121121013.1">
    <property type="nucleotide sequence ID" value="NZ_CP016604.1"/>
</dbReference>
<keyword evidence="11 13" id="KW-0501">Molybdenum cofactor biosynthesis</keyword>
<dbReference type="PROSITE" id="PS01079">
    <property type="entry name" value="MOCF_BIOSYNTHESIS_2"/>
    <property type="match status" value="1"/>
</dbReference>
<dbReference type="Proteomes" id="UP000280099">
    <property type="component" value="Unassembled WGS sequence"/>
</dbReference>
<dbReference type="SUPFAM" id="SSF63882">
    <property type="entry name" value="MoeA N-terminal region -like"/>
    <property type="match status" value="1"/>
</dbReference>
<evidence type="ECO:0000313" key="16">
    <source>
        <dbReference type="Proteomes" id="UP000280099"/>
    </source>
</evidence>
<evidence type="ECO:0000256" key="11">
    <source>
        <dbReference type="ARBA" id="ARBA00023150"/>
    </source>
</evidence>
<dbReference type="EMBL" id="RBJC01000004">
    <property type="protein sequence ID" value="RKR76846.1"/>
    <property type="molecule type" value="Genomic_DNA"/>
</dbReference>
<dbReference type="InterPro" id="IPR005110">
    <property type="entry name" value="MoeA_linker/N"/>
</dbReference>
<dbReference type="InterPro" id="IPR001453">
    <property type="entry name" value="MoaB/Mog_dom"/>
</dbReference>
<dbReference type="PANTHER" id="PTHR10192:SF5">
    <property type="entry name" value="GEPHYRIN"/>
    <property type="match status" value="1"/>
</dbReference>
<evidence type="ECO:0000256" key="7">
    <source>
        <dbReference type="ARBA" id="ARBA00022505"/>
    </source>
</evidence>
<evidence type="ECO:0000256" key="2">
    <source>
        <dbReference type="ARBA" id="ARBA00002901"/>
    </source>
</evidence>
<dbReference type="SUPFAM" id="SSF53218">
    <property type="entry name" value="Molybdenum cofactor biosynthesis proteins"/>
    <property type="match status" value="1"/>
</dbReference>
<dbReference type="OrthoDB" id="9804758at2"/>
<comment type="similarity">
    <text evidence="4 13">Belongs to the MoeA family.</text>
</comment>
<dbReference type="Pfam" id="PF00994">
    <property type="entry name" value="MoCF_biosynth"/>
    <property type="match status" value="1"/>
</dbReference>
<dbReference type="PANTHER" id="PTHR10192">
    <property type="entry name" value="MOLYBDOPTERIN BIOSYNTHESIS PROTEIN"/>
    <property type="match status" value="1"/>
</dbReference>
<dbReference type="GO" id="GO:0061599">
    <property type="term" value="F:molybdopterin molybdotransferase activity"/>
    <property type="evidence" value="ECO:0007669"/>
    <property type="project" value="UniProtKB-UniRule"/>
</dbReference>
<gene>
    <name evidence="15" type="ORF">DES31_0154</name>
</gene>
<evidence type="ECO:0000256" key="5">
    <source>
        <dbReference type="ARBA" id="ARBA00013269"/>
    </source>
</evidence>
<keyword evidence="9 13" id="KW-0479">Metal-binding</keyword>
<dbReference type="FunFam" id="2.170.190.11:FF:000001">
    <property type="entry name" value="Molybdopterin molybdenumtransferase"/>
    <property type="match status" value="1"/>
</dbReference>
<evidence type="ECO:0000313" key="15">
    <source>
        <dbReference type="EMBL" id="RKR76846.1"/>
    </source>
</evidence>
<evidence type="ECO:0000256" key="4">
    <source>
        <dbReference type="ARBA" id="ARBA00010763"/>
    </source>
</evidence>
<dbReference type="UniPathway" id="UPA00344"/>
<comment type="function">
    <text evidence="2 13">Catalyzes the insertion of molybdate into adenylated molybdopterin with the concomitant release of AMP.</text>
</comment>
<dbReference type="Gene3D" id="2.40.340.10">
    <property type="entry name" value="MoeA, C-terminal, domain IV"/>
    <property type="match status" value="1"/>
</dbReference>
<comment type="catalytic activity">
    <reaction evidence="12">
        <text>adenylyl-molybdopterin + molybdate = Mo-molybdopterin + AMP + H(+)</text>
        <dbReference type="Rhea" id="RHEA:35047"/>
        <dbReference type="ChEBI" id="CHEBI:15378"/>
        <dbReference type="ChEBI" id="CHEBI:36264"/>
        <dbReference type="ChEBI" id="CHEBI:62727"/>
        <dbReference type="ChEBI" id="CHEBI:71302"/>
        <dbReference type="ChEBI" id="CHEBI:456215"/>
        <dbReference type="EC" id="2.10.1.1"/>
    </reaction>
</comment>
<dbReference type="EC" id="2.10.1.1" evidence="5 13"/>
<dbReference type="SUPFAM" id="SSF63867">
    <property type="entry name" value="MoeA C-terminal domain-like"/>
    <property type="match status" value="1"/>
</dbReference>
<dbReference type="Gene3D" id="2.170.190.11">
    <property type="entry name" value="Molybdopterin biosynthesis moea protein, domain 3"/>
    <property type="match status" value="1"/>
</dbReference>
<dbReference type="FunFam" id="2.40.340.10:FF:000003">
    <property type="entry name" value="Molybdopterin molybdenumtransferase"/>
    <property type="match status" value="1"/>
</dbReference>
<evidence type="ECO:0000256" key="6">
    <source>
        <dbReference type="ARBA" id="ARBA00021108"/>
    </source>
</evidence>
<evidence type="ECO:0000256" key="13">
    <source>
        <dbReference type="RuleBase" id="RU365090"/>
    </source>
</evidence>
<evidence type="ECO:0000256" key="8">
    <source>
        <dbReference type="ARBA" id="ARBA00022679"/>
    </source>
</evidence>
<dbReference type="NCBIfam" id="NF045515">
    <property type="entry name" value="Glp_gephyrin"/>
    <property type="match status" value="1"/>
</dbReference>
<dbReference type="FunFam" id="3.40.980.10:FF:000004">
    <property type="entry name" value="Molybdopterin molybdenumtransferase"/>
    <property type="match status" value="1"/>
</dbReference>
<dbReference type="Pfam" id="PF03453">
    <property type="entry name" value="MoeA_N"/>
    <property type="match status" value="1"/>
</dbReference>
<comment type="caution">
    <text evidence="15">The sequence shown here is derived from an EMBL/GenBank/DDBJ whole genome shotgun (WGS) entry which is preliminary data.</text>
</comment>
<evidence type="ECO:0000256" key="1">
    <source>
        <dbReference type="ARBA" id="ARBA00001946"/>
    </source>
</evidence>
<dbReference type="GO" id="GO:0046872">
    <property type="term" value="F:metal ion binding"/>
    <property type="evidence" value="ECO:0007669"/>
    <property type="project" value="UniProtKB-UniRule"/>
</dbReference>
<protein>
    <recommendedName>
        <fullName evidence="6 13">Molybdopterin molybdenumtransferase</fullName>
        <ecNumber evidence="5 13">2.10.1.1</ecNumber>
    </recommendedName>
</protein>
<evidence type="ECO:0000256" key="3">
    <source>
        <dbReference type="ARBA" id="ARBA00005046"/>
    </source>
</evidence>
<evidence type="ECO:0000256" key="9">
    <source>
        <dbReference type="ARBA" id="ARBA00022723"/>
    </source>
</evidence>
<dbReference type="NCBIfam" id="TIGR00177">
    <property type="entry name" value="molyb_syn"/>
    <property type="match status" value="1"/>
</dbReference>
<dbReference type="Gene3D" id="3.40.980.10">
    <property type="entry name" value="MoaB/Mog-like domain"/>
    <property type="match status" value="1"/>
</dbReference>
<dbReference type="InterPro" id="IPR036688">
    <property type="entry name" value="MoeA_C_domain_IV_sf"/>
</dbReference>
<dbReference type="SMART" id="SM00852">
    <property type="entry name" value="MoCF_biosynth"/>
    <property type="match status" value="1"/>
</dbReference>
<keyword evidence="16" id="KW-1185">Reference proteome</keyword>
<name>A0A420XHY0_9PAST</name>
<dbReference type="AlphaFoldDB" id="A0A420XHY0"/>
<dbReference type="InterPro" id="IPR036425">
    <property type="entry name" value="MoaB/Mog-like_dom_sf"/>
</dbReference>
<proteinExistence type="inferred from homology"/>
<keyword evidence="8 13" id="KW-0808">Transferase</keyword>
<sequence length="409" mass="44714">MSLLNLEQALANMLDRLPLPTTQEQISLDQSANRILAEDIFSPLNVPSFDNSAMDGYAVRVEDLAENNTLTVAGKSFAGNPFTQTMAKGQCVRIMTGAKVPAEANAVVMQEDTTVNADGSVTFNCQPKLNQNIRRVGEDIKQGALVLAKGSLLNVTTLPLLASLGIATVSVYPRLKVAILSTGDELVSVGKPLNEGQIYDTNRFAVRLMLEKLNCEIMDYGILPDDPELFEKTFTEAQRTADVLITSGGVSVGEADFTKDVLEKLGEIGFWKIAMKPGKPFAFGRLEKSWFFGLPGNPVSALVTFYQLVQPALLKLAGNTPEKIANFSPNLTAYTSEPLKKSVGRQDFQRGFFYENEQGQLVVKPIGKQGSHIFSAFNESNCFIVLEKDRGNVAVNEKVTIQPFNHLLK</sequence>
<dbReference type="NCBIfam" id="NF007960">
    <property type="entry name" value="PRK10680.1"/>
    <property type="match status" value="1"/>
</dbReference>
<dbReference type="InterPro" id="IPR036135">
    <property type="entry name" value="MoeA_linker/N_sf"/>
</dbReference>
<dbReference type="InterPro" id="IPR008284">
    <property type="entry name" value="MoCF_biosynth_CS"/>
</dbReference>
<keyword evidence="7 13" id="KW-0500">Molybdenum</keyword>
<dbReference type="InterPro" id="IPR038987">
    <property type="entry name" value="MoeA-like"/>
</dbReference>